<dbReference type="PANTHER" id="PTHR37297:SF1">
    <property type="entry name" value="PROTEIN NRDI"/>
    <property type="match status" value="1"/>
</dbReference>
<dbReference type="NCBIfam" id="TIGR00333">
    <property type="entry name" value="nrdI"/>
    <property type="match status" value="1"/>
</dbReference>
<dbReference type="SUPFAM" id="SSF52218">
    <property type="entry name" value="Flavoproteins"/>
    <property type="match status" value="1"/>
</dbReference>
<dbReference type="EMBL" id="JACAGK010000037">
    <property type="protein sequence ID" value="MDM1049124.1"/>
    <property type="molecule type" value="Genomic_DNA"/>
</dbReference>
<dbReference type="PANTHER" id="PTHR37297">
    <property type="entry name" value="PROTEIN NRDI"/>
    <property type="match status" value="1"/>
</dbReference>
<reference evidence="1" key="1">
    <citation type="submission" date="2020-06" db="EMBL/GenBank/DDBJ databases">
        <authorList>
            <person name="Dong N."/>
        </authorList>
    </citation>
    <scope>NUCLEOTIDE SEQUENCE</scope>
    <source>
        <strain evidence="1">R1692</strain>
    </source>
</reference>
<dbReference type="InterPro" id="IPR004465">
    <property type="entry name" value="RNR_NrdI"/>
</dbReference>
<dbReference type="InterPro" id="IPR029039">
    <property type="entry name" value="Flavoprotein-like_sf"/>
</dbReference>
<comment type="caution">
    <text evidence="1">The sequence shown here is derived from an EMBL/GenBank/DDBJ whole genome shotgun (WGS) entry which is preliminary data.</text>
</comment>
<name>A0ABT7NPE2_9SPHI</name>
<dbReference type="Proteomes" id="UP001170954">
    <property type="component" value="Unassembled WGS sequence"/>
</dbReference>
<sequence>MIYLYYDSRTGNVERFINKVIQVTGWTAIRIQEDTVITEPGHLVTYTTNFGKVPDKTEGFANKFAEHLYSVTSSGNRNWGRNYAIAAEKISDHYAIPLAMKFELSGTLEDINQFIDIIKNQHYDSKRGSEKLDIA</sequence>
<reference evidence="1" key="2">
    <citation type="journal article" date="2022" name="Sci. Total Environ.">
        <title>Prevalence, transmission, and molecular epidemiology of tet(X)-positive bacteria among humans, animals, and environmental niches in China: An epidemiological, and genomic-based study.</title>
        <authorList>
            <person name="Dong N."/>
            <person name="Zeng Y."/>
            <person name="Cai C."/>
            <person name="Sun C."/>
            <person name="Lu J."/>
            <person name="Liu C."/>
            <person name="Zhou H."/>
            <person name="Sun Q."/>
            <person name="Shu L."/>
            <person name="Wang H."/>
            <person name="Wang Y."/>
            <person name="Wang S."/>
            <person name="Wu C."/>
            <person name="Chan E.W."/>
            <person name="Chen G."/>
            <person name="Shen Z."/>
            <person name="Chen S."/>
            <person name="Zhang R."/>
        </authorList>
    </citation>
    <scope>NUCLEOTIDE SEQUENCE</scope>
    <source>
        <strain evidence="1">R1692</strain>
    </source>
</reference>
<dbReference type="Pfam" id="PF07972">
    <property type="entry name" value="Flavodoxin_NdrI"/>
    <property type="match status" value="1"/>
</dbReference>
<evidence type="ECO:0000313" key="2">
    <source>
        <dbReference type="Proteomes" id="UP001170954"/>
    </source>
</evidence>
<organism evidence="1 2">
    <name type="scientific">Sphingobacterium hotanense</name>
    <dbReference type="NCBI Taxonomy" id="649196"/>
    <lineage>
        <taxon>Bacteria</taxon>
        <taxon>Pseudomonadati</taxon>
        <taxon>Bacteroidota</taxon>
        <taxon>Sphingobacteriia</taxon>
        <taxon>Sphingobacteriales</taxon>
        <taxon>Sphingobacteriaceae</taxon>
        <taxon>Sphingobacterium</taxon>
    </lineage>
</organism>
<dbReference type="RefSeq" id="WP_187773969.1">
    <property type="nucleotide sequence ID" value="NZ_CP030848.1"/>
</dbReference>
<dbReference type="Gene3D" id="3.40.50.360">
    <property type="match status" value="1"/>
</dbReference>
<protein>
    <submittedName>
        <fullName evidence="1">Class Ib ribonucleoside-diphosphate reductase assembly flavoprotein NrdI</fullName>
    </submittedName>
</protein>
<evidence type="ECO:0000313" key="1">
    <source>
        <dbReference type="EMBL" id="MDM1049124.1"/>
    </source>
</evidence>
<proteinExistence type="predicted"/>
<gene>
    <name evidence="1" type="primary">nrdI</name>
    <name evidence="1" type="ORF">HX018_12850</name>
</gene>
<keyword evidence="2" id="KW-1185">Reference proteome</keyword>
<accession>A0ABT7NPE2</accession>
<dbReference type="PIRSF" id="PIRSF005087">
    <property type="entry name" value="NrdI"/>
    <property type="match status" value="1"/>
</dbReference>